<dbReference type="GeneTree" id="ENSGT00390000010849"/>
<organism evidence="1">
    <name type="scientific">Ursus maritimus</name>
    <name type="common">Polar bear</name>
    <name type="synonym">Thalarctos maritimus</name>
    <dbReference type="NCBI Taxonomy" id="29073"/>
    <lineage>
        <taxon>Eukaryota</taxon>
        <taxon>Metazoa</taxon>
        <taxon>Chordata</taxon>
        <taxon>Craniata</taxon>
        <taxon>Vertebrata</taxon>
        <taxon>Euteleostomi</taxon>
        <taxon>Mammalia</taxon>
        <taxon>Eutheria</taxon>
        <taxon>Laurasiatheria</taxon>
        <taxon>Carnivora</taxon>
        <taxon>Caniformia</taxon>
        <taxon>Ursidae</taxon>
        <taxon>Ursus</taxon>
    </lineage>
</organism>
<dbReference type="AlphaFoldDB" id="A0A452SYE6"/>
<evidence type="ECO:0000313" key="1">
    <source>
        <dbReference type="Ensembl" id="ENSUMAP00000000483"/>
    </source>
</evidence>
<protein>
    <submittedName>
        <fullName evidence="1">Uncharacterized protein</fullName>
    </submittedName>
</protein>
<accession>A0A452SYE6</accession>
<reference evidence="1" key="1">
    <citation type="submission" date="2019-03" db="UniProtKB">
        <authorList>
            <consortium name="Ensembl"/>
        </authorList>
    </citation>
    <scope>IDENTIFICATION</scope>
</reference>
<proteinExistence type="predicted"/>
<name>A0A452SYE6_URSMA</name>
<dbReference type="OMA" id="TKMHHDV"/>
<dbReference type="Ensembl" id="ENSUMAT00000000697.1">
    <property type="protein sequence ID" value="ENSUMAP00000000483.1"/>
    <property type="gene ID" value="ENSUMAG00000000599.1"/>
</dbReference>
<sequence length="183" mass="19829">VDCSQGAHEHFLTHPEVLGIHVQLVTVQLAQLSKGALEVVHVLNSLSEGSQHLLAMGFDLGVAHYGRGRGQVAEVVKEPLGPGCLPAQGLASSLFHIHFAPQASDSSLLLRTKMHHDVRSGSLQALRERSRCVLLQEAVPFYPLLLTFWALVPPSSLKSLVKLSCVPQGWSQVRKGSAMKNVH</sequence>